<evidence type="ECO:0000313" key="2">
    <source>
        <dbReference type="EMBL" id="BAU90629.1"/>
    </source>
</evidence>
<dbReference type="RefSeq" id="WP_096484932.1">
    <property type="nucleotide sequence ID" value="NZ_AP014809.1"/>
</dbReference>
<name>A0A160PCF8_9HYPH</name>
<dbReference type="Proteomes" id="UP000218288">
    <property type="component" value="Chromosome"/>
</dbReference>
<evidence type="ECO:0000256" key="1">
    <source>
        <dbReference type="SAM" id="MobiDB-lite"/>
    </source>
</evidence>
<organism evidence="2 3">
    <name type="scientific">Methylorubrum populi</name>
    <dbReference type="NCBI Taxonomy" id="223967"/>
    <lineage>
        <taxon>Bacteria</taxon>
        <taxon>Pseudomonadati</taxon>
        <taxon>Pseudomonadota</taxon>
        <taxon>Alphaproteobacteria</taxon>
        <taxon>Hyphomicrobiales</taxon>
        <taxon>Methylobacteriaceae</taxon>
        <taxon>Methylorubrum</taxon>
    </lineage>
</organism>
<feature type="region of interest" description="Disordered" evidence="1">
    <location>
        <begin position="168"/>
        <end position="195"/>
    </location>
</feature>
<sequence>MPIIRRVIYANLSYDLKRKLDERNLERRRQRLRPEKPPGRQLFVEMLEGHTLPWLPLFQVAPLAQHFREIIAKERDLLIKEVRLERDRDPEAIIIKLPQRFVNAWQGLQIPSRGEHSFTRRCHVPTYSSDWFGMSRDRTWVTSKLHDPPELEDVRALSLYVNQLAGLDENGVPPRRPRQRPIPDDDVEALGDLAP</sequence>
<evidence type="ECO:0000313" key="3">
    <source>
        <dbReference type="Proteomes" id="UP000218288"/>
    </source>
</evidence>
<proteinExistence type="predicted"/>
<reference evidence="2 3" key="1">
    <citation type="journal article" date="2016" name="Genome Announc.">
        <title>Complete Genome Sequence of Methylobacterium populi P-1M, Isolated from Pink-Pigmented Household Biofilm.</title>
        <authorList>
            <person name="Morohoshi T."/>
            <person name="Ikeda T."/>
        </authorList>
    </citation>
    <scope>NUCLEOTIDE SEQUENCE [LARGE SCALE GENOMIC DNA]</scope>
    <source>
        <strain evidence="2 3">P-1M</strain>
    </source>
</reference>
<dbReference type="AlphaFoldDB" id="A0A160PCF8"/>
<dbReference type="GO" id="GO:0016740">
    <property type="term" value="F:transferase activity"/>
    <property type="evidence" value="ECO:0007669"/>
    <property type="project" value="UniProtKB-KW"/>
</dbReference>
<keyword evidence="2" id="KW-0808">Transferase</keyword>
<gene>
    <name evidence="2" type="ORF">MPPM_2024</name>
</gene>
<accession>A0A160PCF8</accession>
<dbReference type="OrthoDB" id="8017224at2"/>
<protein>
    <submittedName>
        <fullName evidence="2">Putative acetyltransferase</fullName>
    </submittedName>
</protein>
<dbReference type="EMBL" id="AP014809">
    <property type="protein sequence ID" value="BAU90629.1"/>
    <property type="molecule type" value="Genomic_DNA"/>
</dbReference>